<dbReference type="EMBL" id="PKSG01000489">
    <property type="protein sequence ID" value="POR34764.1"/>
    <property type="molecule type" value="Genomic_DNA"/>
</dbReference>
<dbReference type="Proteomes" id="UP000237481">
    <property type="component" value="Unassembled WGS sequence"/>
</dbReference>
<accession>A0A2S4KX47</accession>
<organism evidence="2 3">
    <name type="scientific">Tolypocladium paradoxum</name>
    <dbReference type="NCBI Taxonomy" id="94208"/>
    <lineage>
        <taxon>Eukaryota</taxon>
        <taxon>Fungi</taxon>
        <taxon>Dikarya</taxon>
        <taxon>Ascomycota</taxon>
        <taxon>Pezizomycotina</taxon>
        <taxon>Sordariomycetes</taxon>
        <taxon>Hypocreomycetidae</taxon>
        <taxon>Hypocreales</taxon>
        <taxon>Ophiocordycipitaceae</taxon>
        <taxon>Tolypocladium</taxon>
    </lineage>
</organism>
<reference evidence="2 3" key="1">
    <citation type="submission" date="2018-01" db="EMBL/GenBank/DDBJ databases">
        <title>Harnessing the power of phylogenomics to disentangle the directionality and signatures of interkingdom host jumping in the parasitic fungal genus Tolypocladium.</title>
        <authorList>
            <person name="Quandt C.A."/>
            <person name="Patterson W."/>
            <person name="Spatafora J.W."/>
        </authorList>
    </citation>
    <scope>NUCLEOTIDE SEQUENCE [LARGE SCALE GENOMIC DNA]</scope>
    <source>
        <strain evidence="2 3">NRBC 100945</strain>
    </source>
</reference>
<feature type="non-terminal residue" evidence="2">
    <location>
        <position position="172"/>
    </location>
</feature>
<keyword evidence="3" id="KW-1185">Reference proteome</keyword>
<name>A0A2S4KX47_9HYPO</name>
<dbReference type="AlphaFoldDB" id="A0A2S4KX47"/>
<comment type="caution">
    <text evidence="2">The sequence shown here is derived from an EMBL/GenBank/DDBJ whole genome shotgun (WGS) entry which is preliminary data.</text>
</comment>
<evidence type="ECO:0000313" key="3">
    <source>
        <dbReference type="Proteomes" id="UP000237481"/>
    </source>
</evidence>
<gene>
    <name evidence="2" type="ORF">TPAR_05034</name>
</gene>
<evidence type="ECO:0000313" key="2">
    <source>
        <dbReference type="EMBL" id="POR34764.1"/>
    </source>
</evidence>
<protein>
    <submittedName>
        <fullName evidence="2">Uncharacterized protein</fullName>
    </submittedName>
</protein>
<sequence>MRSTSSRTSLTWSATLTASRRPARRPWWRFAAPGPRSEREACADRASRQGQSLYWSFIFDWHLFIVLCHVGRETIAECTDLAPMIYSSQIYPFQMRHVPLQAHREPRCSINIQPTPSPRIHVNFRSQPKWCSVLLFLELHGSHGDSKAQSHPNALHAGKHRAGSRRRDGGAG</sequence>
<feature type="region of interest" description="Disordered" evidence="1">
    <location>
        <begin position="145"/>
        <end position="172"/>
    </location>
</feature>
<proteinExistence type="predicted"/>
<evidence type="ECO:0000256" key="1">
    <source>
        <dbReference type="SAM" id="MobiDB-lite"/>
    </source>
</evidence>